<sequence>MFNQVHLTALAGMKSFSFGDFFMTNQDSGCPLGEEAMRKRLRGLVKSGEVVRVGRNAYCVSGNKMSSYRHEYSEEANTVAQALREAFPAVEFTIFELVQLNEFVNHQLAHNVLFLSVEDDIIDFVFDLLKEQFPGKVLLDPTPELYHQYWYDGMIVLNKLVTEAPRGIEEAWHTRLEKLLVDLVSDSLLQEVISKSEYPAILEGTFSGYVIDESCLFRYAKRRGAEKQLKALIREKTNITLRTE</sequence>
<evidence type="ECO:0000313" key="1">
    <source>
        <dbReference type="EMBL" id="MBC5771025.1"/>
    </source>
</evidence>
<dbReference type="EMBL" id="JACOQI010000012">
    <property type="protein sequence ID" value="MBC5771025.1"/>
    <property type="molecule type" value="Genomic_DNA"/>
</dbReference>
<keyword evidence="2" id="KW-1185">Reference proteome</keyword>
<evidence type="ECO:0000313" key="2">
    <source>
        <dbReference type="Proteomes" id="UP000620327"/>
    </source>
</evidence>
<dbReference type="AlphaFoldDB" id="A0A923MJ30"/>
<proteinExistence type="predicted"/>
<comment type="caution">
    <text evidence="1">The sequence shown here is derived from an EMBL/GenBank/DDBJ whole genome shotgun (WGS) entry which is preliminary data.</text>
</comment>
<organism evidence="1 2">
    <name type="scientific">Dysosmobacter segnis</name>
    <dbReference type="NCBI Taxonomy" id="2763042"/>
    <lineage>
        <taxon>Bacteria</taxon>
        <taxon>Bacillati</taxon>
        <taxon>Bacillota</taxon>
        <taxon>Clostridia</taxon>
        <taxon>Eubacteriales</taxon>
        <taxon>Oscillospiraceae</taxon>
        <taxon>Dysosmobacter</taxon>
    </lineage>
</organism>
<dbReference type="Proteomes" id="UP000620327">
    <property type="component" value="Unassembled WGS sequence"/>
</dbReference>
<name>A0A923MJ30_9FIRM</name>
<accession>A0A923MJ30</accession>
<dbReference type="InterPro" id="IPR046484">
    <property type="entry name" value="DUF6577"/>
</dbReference>
<protein>
    <submittedName>
        <fullName evidence="1">Uncharacterized protein</fullName>
    </submittedName>
</protein>
<reference evidence="1" key="1">
    <citation type="submission" date="2020-08" db="EMBL/GenBank/DDBJ databases">
        <title>Genome public.</title>
        <authorList>
            <person name="Liu C."/>
            <person name="Sun Q."/>
        </authorList>
    </citation>
    <scope>NUCLEOTIDE SEQUENCE</scope>
    <source>
        <strain evidence="1">BX15</strain>
    </source>
</reference>
<dbReference type="RefSeq" id="WP_187015256.1">
    <property type="nucleotide sequence ID" value="NZ_JACOQI010000012.1"/>
</dbReference>
<gene>
    <name evidence="1" type="ORF">H8Z83_11970</name>
</gene>
<dbReference type="Pfam" id="PF20217">
    <property type="entry name" value="DUF6577"/>
    <property type="match status" value="1"/>
</dbReference>